<organism evidence="3 4">
    <name type="scientific">Vibrio lentus</name>
    <dbReference type="NCBI Taxonomy" id="136468"/>
    <lineage>
        <taxon>Bacteria</taxon>
        <taxon>Pseudomonadati</taxon>
        <taxon>Pseudomonadota</taxon>
        <taxon>Gammaproteobacteria</taxon>
        <taxon>Vibrionales</taxon>
        <taxon>Vibrionaceae</taxon>
        <taxon>Vibrio</taxon>
    </lineage>
</organism>
<dbReference type="Pfam" id="PF07811">
    <property type="entry name" value="TadE"/>
    <property type="match status" value="1"/>
</dbReference>
<keyword evidence="1" id="KW-0812">Transmembrane</keyword>
<keyword evidence="1" id="KW-1133">Transmembrane helix</keyword>
<dbReference type="AlphaFoldDB" id="A0A2N7BVU4"/>
<evidence type="ECO:0000313" key="4">
    <source>
        <dbReference type="Proteomes" id="UP000235778"/>
    </source>
</evidence>
<dbReference type="RefSeq" id="WP_102268776.1">
    <property type="nucleotide sequence ID" value="NZ_MCSH01000161.1"/>
</dbReference>
<feature type="domain" description="TadE-like" evidence="2">
    <location>
        <begin position="7"/>
        <end position="49"/>
    </location>
</feature>
<evidence type="ECO:0000313" key="3">
    <source>
        <dbReference type="EMBL" id="PME64623.1"/>
    </source>
</evidence>
<comment type="caution">
    <text evidence="3">The sequence shown here is derived from an EMBL/GenBank/DDBJ whole genome shotgun (WGS) entry which is preliminary data.</text>
</comment>
<gene>
    <name evidence="3" type="ORF">BCV30_07580</name>
</gene>
<evidence type="ECO:0000256" key="1">
    <source>
        <dbReference type="SAM" id="Phobius"/>
    </source>
</evidence>
<keyword evidence="1" id="KW-0472">Membrane</keyword>
<evidence type="ECO:0000259" key="2">
    <source>
        <dbReference type="Pfam" id="PF07811"/>
    </source>
</evidence>
<proteinExistence type="predicted"/>
<dbReference type="InterPro" id="IPR012495">
    <property type="entry name" value="TadE-like_dom"/>
</dbReference>
<dbReference type="EMBL" id="MCSI01000116">
    <property type="protein sequence ID" value="PME64623.1"/>
    <property type="molecule type" value="Genomic_DNA"/>
</dbReference>
<dbReference type="Proteomes" id="UP000235778">
    <property type="component" value="Unassembled WGS sequence"/>
</dbReference>
<feature type="transmembrane region" description="Helical" evidence="1">
    <location>
        <begin position="20"/>
        <end position="44"/>
    </location>
</feature>
<name>A0A2N7BVU4_9VIBR</name>
<reference evidence="4" key="1">
    <citation type="submission" date="2016-07" db="EMBL/GenBank/DDBJ databases">
        <title>Nontailed viruses are major unrecognized killers of bacteria in the ocean.</title>
        <authorList>
            <person name="Kauffman K."/>
            <person name="Hussain F."/>
            <person name="Yang J."/>
            <person name="Arevalo P."/>
            <person name="Brown J."/>
            <person name="Cutler M."/>
            <person name="Kelly L."/>
            <person name="Polz M.F."/>
        </authorList>
    </citation>
    <scope>NUCLEOTIDE SEQUENCE [LARGE SCALE GENOMIC DNA]</scope>
    <source>
        <strain evidence="4">10N.286.55.C1</strain>
    </source>
</reference>
<protein>
    <recommendedName>
        <fullName evidence="2">TadE-like domain-containing protein</fullName>
    </recommendedName>
</protein>
<accession>A0A2N7BVU4</accession>
<sequence>MLSRQKGANSVEFLMTTLPFLLLILGFFEICRLLLVNIIFDVAVHAGAREVKTRPVSPISNQVFIDTIDKFPLIDRSKIKLSQPLYVETLPDLVNRKAAPISKAVLGEYTVSYAFSFALLPSISTRFLERTGKMTVLERKVLVSYDG</sequence>